<keyword evidence="4" id="KW-1185">Reference proteome</keyword>
<dbReference type="InterPro" id="IPR000182">
    <property type="entry name" value="GNAT_dom"/>
</dbReference>
<accession>A0A1C5HLY9</accession>
<dbReference type="EMBL" id="LT607750">
    <property type="protein sequence ID" value="SCG46923.1"/>
    <property type="molecule type" value="Genomic_DNA"/>
</dbReference>
<feature type="region of interest" description="Disordered" evidence="1">
    <location>
        <begin position="204"/>
        <end position="230"/>
    </location>
</feature>
<dbReference type="InterPro" id="IPR016181">
    <property type="entry name" value="Acyl_CoA_acyltransferase"/>
</dbReference>
<evidence type="ECO:0000259" key="2">
    <source>
        <dbReference type="PROSITE" id="PS51186"/>
    </source>
</evidence>
<dbReference type="Proteomes" id="UP000198217">
    <property type="component" value="Chromosome I"/>
</dbReference>
<dbReference type="InterPro" id="IPR052523">
    <property type="entry name" value="Trichothecene_AcTrans"/>
</dbReference>
<dbReference type="RefSeq" id="WP_088993419.1">
    <property type="nucleotide sequence ID" value="NZ_LT607750.1"/>
</dbReference>
<dbReference type="CDD" id="cd04301">
    <property type="entry name" value="NAT_SF"/>
    <property type="match status" value="1"/>
</dbReference>
<proteinExistence type="predicted"/>
<dbReference type="Pfam" id="PF00583">
    <property type="entry name" value="Acetyltransf_1"/>
    <property type="match status" value="1"/>
</dbReference>
<feature type="domain" description="N-acetyltransferase" evidence="2">
    <location>
        <begin position="10"/>
        <end position="202"/>
    </location>
</feature>
<evidence type="ECO:0000256" key="1">
    <source>
        <dbReference type="SAM" id="MobiDB-lite"/>
    </source>
</evidence>
<protein>
    <submittedName>
        <fullName evidence="3">Acetyltransferase (GNAT) family protein</fullName>
    </submittedName>
</protein>
<name>A0A1C5HLY9_9ACTN</name>
<gene>
    <name evidence="3" type="ORF">GA0070609_1851</name>
</gene>
<dbReference type="GO" id="GO:0016747">
    <property type="term" value="F:acyltransferase activity, transferring groups other than amino-acyl groups"/>
    <property type="evidence" value="ECO:0007669"/>
    <property type="project" value="InterPro"/>
</dbReference>
<dbReference type="SUPFAM" id="SSF55729">
    <property type="entry name" value="Acyl-CoA N-acyltransferases (Nat)"/>
    <property type="match status" value="1"/>
</dbReference>
<dbReference type="PROSITE" id="PS51186">
    <property type="entry name" value="GNAT"/>
    <property type="match status" value="1"/>
</dbReference>
<evidence type="ECO:0000313" key="3">
    <source>
        <dbReference type="EMBL" id="SCG46923.1"/>
    </source>
</evidence>
<sequence length="230" mass="24441">MADHGDPPRLEVRGLRPDERRLAGGLVARAMRDNPTTLAMCGADPFDRLAHMQPIWTAFFHRPPGPAVGAFHRGCLVGVAGATPPGACVGSTYGPRAAQVAGGPEPPPGDPGRADYVQATYAVNDLPEPHWHLGPVAVEPGFQGRGVGARLVRELTAVLDADGHDGWCETDTEANVRFYQALGWQVVRTVRVIGIPLWFLQRPGRRPAPAPAAPASAARRTDPDPATPGR</sequence>
<dbReference type="Gene3D" id="3.40.630.30">
    <property type="match status" value="1"/>
</dbReference>
<organism evidence="3 4">
    <name type="scientific">Micromonospora echinaurantiaca</name>
    <dbReference type="NCBI Taxonomy" id="47857"/>
    <lineage>
        <taxon>Bacteria</taxon>
        <taxon>Bacillati</taxon>
        <taxon>Actinomycetota</taxon>
        <taxon>Actinomycetes</taxon>
        <taxon>Micromonosporales</taxon>
        <taxon>Micromonosporaceae</taxon>
        <taxon>Micromonospora</taxon>
    </lineage>
</organism>
<dbReference type="AlphaFoldDB" id="A0A1C5HLY9"/>
<keyword evidence="3" id="KW-0808">Transferase</keyword>
<dbReference type="PANTHER" id="PTHR42791">
    <property type="entry name" value="GNAT FAMILY ACETYLTRANSFERASE"/>
    <property type="match status" value="1"/>
</dbReference>
<evidence type="ECO:0000313" key="4">
    <source>
        <dbReference type="Proteomes" id="UP000198217"/>
    </source>
</evidence>
<reference evidence="3 4" key="1">
    <citation type="submission" date="2016-06" db="EMBL/GenBank/DDBJ databases">
        <authorList>
            <person name="Kjaerup R.B."/>
            <person name="Dalgaard T.S."/>
            <person name="Juul-Madsen H.R."/>
        </authorList>
    </citation>
    <scope>NUCLEOTIDE SEQUENCE [LARGE SCALE GENOMIC DNA]</scope>
    <source>
        <strain evidence="3 4">DSM 43904</strain>
    </source>
</reference>
<dbReference type="PANTHER" id="PTHR42791:SF1">
    <property type="entry name" value="N-ACETYLTRANSFERASE DOMAIN-CONTAINING PROTEIN"/>
    <property type="match status" value="1"/>
</dbReference>